<accession>A0ABD2MN16</accession>
<sequence>MVEVEDMLQDLGLPQQQREELLKNTIEQVNVELTFRLHVCRKQTVVANTITFD</sequence>
<gene>
    <name evidence="1" type="ORF">HHI36_006902</name>
</gene>
<reference evidence="1 2" key="1">
    <citation type="journal article" date="2021" name="BMC Biol.">
        <title>Horizontally acquired antibacterial genes associated with adaptive radiation of ladybird beetles.</title>
        <authorList>
            <person name="Li H.S."/>
            <person name="Tang X.F."/>
            <person name="Huang Y.H."/>
            <person name="Xu Z.Y."/>
            <person name="Chen M.L."/>
            <person name="Du X.Y."/>
            <person name="Qiu B.Y."/>
            <person name="Chen P.T."/>
            <person name="Zhang W."/>
            <person name="Slipinski A."/>
            <person name="Escalona H.E."/>
            <person name="Waterhouse R.M."/>
            <person name="Zwick A."/>
            <person name="Pang H."/>
        </authorList>
    </citation>
    <scope>NUCLEOTIDE SEQUENCE [LARGE SCALE GENOMIC DNA]</scope>
    <source>
        <strain evidence="1">SYSU2018</strain>
    </source>
</reference>
<evidence type="ECO:0000313" key="2">
    <source>
        <dbReference type="Proteomes" id="UP001516400"/>
    </source>
</evidence>
<keyword evidence="2" id="KW-1185">Reference proteome</keyword>
<dbReference type="Proteomes" id="UP001516400">
    <property type="component" value="Unassembled WGS sequence"/>
</dbReference>
<feature type="non-terminal residue" evidence="1">
    <location>
        <position position="53"/>
    </location>
</feature>
<comment type="caution">
    <text evidence="1">The sequence shown here is derived from an EMBL/GenBank/DDBJ whole genome shotgun (WGS) entry which is preliminary data.</text>
</comment>
<evidence type="ECO:0000313" key="1">
    <source>
        <dbReference type="EMBL" id="KAL3267775.1"/>
    </source>
</evidence>
<dbReference type="AlphaFoldDB" id="A0ABD2MN16"/>
<protein>
    <submittedName>
        <fullName evidence="1">Uncharacterized protein</fullName>
    </submittedName>
</protein>
<dbReference type="EMBL" id="JABFTP020000021">
    <property type="protein sequence ID" value="KAL3267775.1"/>
    <property type="molecule type" value="Genomic_DNA"/>
</dbReference>
<name>A0ABD2MN16_9CUCU</name>
<proteinExistence type="predicted"/>
<organism evidence="1 2">
    <name type="scientific">Cryptolaemus montrouzieri</name>
    <dbReference type="NCBI Taxonomy" id="559131"/>
    <lineage>
        <taxon>Eukaryota</taxon>
        <taxon>Metazoa</taxon>
        <taxon>Ecdysozoa</taxon>
        <taxon>Arthropoda</taxon>
        <taxon>Hexapoda</taxon>
        <taxon>Insecta</taxon>
        <taxon>Pterygota</taxon>
        <taxon>Neoptera</taxon>
        <taxon>Endopterygota</taxon>
        <taxon>Coleoptera</taxon>
        <taxon>Polyphaga</taxon>
        <taxon>Cucujiformia</taxon>
        <taxon>Coccinelloidea</taxon>
        <taxon>Coccinellidae</taxon>
        <taxon>Scymninae</taxon>
        <taxon>Scymnini</taxon>
        <taxon>Cryptolaemus</taxon>
    </lineage>
</organism>